<dbReference type="GO" id="GO:0009926">
    <property type="term" value="P:auxin polar transport"/>
    <property type="evidence" value="ECO:0007669"/>
    <property type="project" value="TreeGrafter"/>
</dbReference>
<dbReference type="EMBL" id="JACGCM010000510">
    <property type="protein sequence ID" value="KAF6171294.1"/>
    <property type="molecule type" value="Genomic_DNA"/>
</dbReference>
<protein>
    <recommendedName>
        <fullName evidence="2">E3 ubiquitin ligase UBR4 C-terminal domain-containing protein</fullName>
    </recommendedName>
</protein>
<organism evidence="3 5">
    <name type="scientific">Kingdonia uniflora</name>
    <dbReference type="NCBI Taxonomy" id="39325"/>
    <lineage>
        <taxon>Eukaryota</taxon>
        <taxon>Viridiplantae</taxon>
        <taxon>Streptophyta</taxon>
        <taxon>Embryophyta</taxon>
        <taxon>Tracheophyta</taxon>
        <taxon>Spermatophyta</taxon>
        <taxon>Magnoliopsida</taxon>
        <taxon>Ranunculales</taxon>
        <taxon>Circaeasteraceae</taxon>
        <taxon>Kingdonia</taxon>
    </lineage>
</organism>
<evidence type="ECO:0000313" key="4">
    <source>
        <dbReference type="EMBL" id="KAF6174119.1"/>
    </source>
</evidence>
<dbReference type="GO" id="GO:0009506">
    <property type="term" value="C:plasmodesma"/>
    <property type="evidence" value="ECO:0007669"/>
    <property type="project" value="TreeGrafter"/>
</dbReference>
<sequence length="114" mass="12938">MRDVPIAAYDVGLLQAIASCTDVLPRLLSFRPNFEFVNYQFGATENSIKSLTLLVLEEFLHIVQEHKGDGFPKEKICKLHHATRDEKRCQALRKREKLLQGLGIRQELSSDGGE</sequence>
<keyword evidence="1" id="KW-0862">Zinc</keyword>
<reference evidence="3 5" key="1">
    <citation type="journal article" date="2020" name="IScience">
        <title>Genome Sequencing of the Endangered Kingdonia uniflora (Circaeasteraceae, Ranunculales) Reveals Potential Mechanisms of Evolutionary Specialization.</title>
        <authorList>
            <person name="Sun Y."/>
            <person name="Deng T."/>
            <person name="Zhang A."/>
            <person name="Moore M.J."/>
            <person name="Landis J.B."/>
            <person name="Lin N."/>
            <person name="Zhang H."/>
            <person name="Zhang X."/>
            <person name="Huang J."/>
            <person name="Zhang X."/>
            <person name="Sun H."/>
            <person name="Wang H."/>
        </authorList>
    </citation>
    <scope>NUCLEOTIDE SEQUENCE [LARGE SCALE GENOMIC DNA]</scope>
    <source>
        <strain evidence="3">TB1705</strain>
        <tissue evidence="3">Leaf</tissue>
    </source>
</reference>
<dbReference type="Proteomes" id="UP000541444">
    <property type="component" value="Unassembled WGS sequence"/>
</dbReference>
<comment type="similarity">
    <text evidence="1">Belongs to the UBR4 family.</text>
</comment>
<evidence type="ECO:0000259" key="2">
    <source>
        <dbReference type="Pfam" id="PF13764"/>
    </source>
</evidence>
<name>A0A7J7NWH6_9MAGN</name>
<gene>
    <name evidence="4" type="ORF">GIB67_023924</name>
    <name evidence="3" type="ORF">GIB67_036962</name>
</gene>
<dbReference type="PANTHER" id="PTHR21725">
    <property type="entry name" value="E3 UBIQUITIN-PROTEIN LIGASE UBR4"/>
    <property type="match status" value="1"/>
</dbReference>
<dbReference type="GO" id="GO:0005829">
    <property type="term" value="C:cytosol"/>
    <property type="evidence" value="ECO:0007669"/>
    <property type="project" value="TreeGrafter"/>
</dbReference>
<feature type="domain" description="E3 ubiquitin ligase UBR4 C-terminal" evidence="2">
    <location>
        <begin position="43"/>
        <end position="113"/>
    </location>
</feature>
<dbReference type="Pfam" id="PF13764">
    <property type="entry name" value="E3_UbLigase_R4"/>
    <property type="match status" value="1"/>
</dbReference>
<accession>A0A7J7NWH6</accession>
<evidence type="ECO:0000313" key="5">
    <source>
        <dbReference type="Proteomes" id="UP000541444"/>
    </source>
</evidence>
<dbReference type="InterPro" id="IPR025704">
    <property type="entry name" value="E3_Ub_ligase_UBR4_C"/>
</dbReference>
<dbReference type="InterPro" id="IPR045189">
    <property type="entry name" value="UBR4-like"/>
</dbReference>
<keyword evidence="1" id="KW-0479">Metal-binding</keyword>
<dbReference type="EMBL" id="JACGCM010000300">
    <property type="protein sequence ID" value="KAF6174119.1"/>
    <property type="molecule type" value="Genomic_DNA"/>
</dbReference>
<dbReference type="AlphaFoldDB" id="A0A7J7NWH6"/>
<comment type="caution">
    <text evidence="3">The sequence shown here is derived from an EMBL/GenBank/DDBJ whole genome shotgun (WGS) entry which is preliminary data.</text>
</comment>
<keyword evidence="1" id="KW-0863">Zinc-finger</keyword>
<dbReference type="PROSITE" id="PS52043">
    <property type="entry name" value="UBR4_E3"/>
    <property type="match status" value="1"/>
</dbReference>
<feature type="region of interest" description="UBR4 E3 catalytic module" evidence="1">
    <location>
        <begin position="5"/>
        <end position="114"/>
    </location>
</feature>
<proteinExistence type="inferred from homology"/>
<dbReference type="PANTHER" id="PTHR21725:SF1">
    <property type="entry name" value="E3 UBIQUITIN-PROTEIN LIGASE UBR4"/>
    <property type="match status" value="1"/>
</dbReference>
<evidence type="ECO:0000313" key="3">
    <source>
        <dbReference type="EMBL" id="KAF6171294.1"/>
    </source>
</evidence>
<dbReference type="GO" id="GO:0008270">
    <property type="term" value="F:zinc ion binding"/>
    <property type="evidence" value="ECO:0007669"/>
    <property type="project" value="UniProtKB-KW"/>
</dbReference>
<keyword evidence="5" id="KW-1185">Reference proteome</keyword>
<evidence type="ECO:0000256" key="1">
    <source>
        <dbReference type="PROSITE-ProRule" id="PRU01388"/>
    </source>
</evidence>